<keyword evidence="3" id="KW-1185">Reference proteome</keyword>
<evidence type="ECO:0000313" key="2">
    <source>
        <dbReference type="EMBL" id="SCY14266.1"/>
    </source>
</evidence>
<name>A0ABY0LGP9_9FLAO</name>
<protein>
    <submittedName>
        <fullName evidence="2">Predicted dehydrogenase</fullName>
    </submittedName>
</protein>
<feature type="domain" description="Gfo/Idh/MocA-like oxidoreductase N-terminal" evidence="1">
    <location>
        <begin position="6"/>
        <end position="121"/>
    </location>
</feature>
<dbReference type="PANTHER" id="PTHR46368">
    <property type="match status" value="1"/>
</dbReference>
<dbReference type="Gene3D" id="3.30.360.10">
    <property type="entry name" value="Dihydrodipicolinate Reductase, domain 2"/>
    <property type="match status" value="1"/>
</dbReference>
<proteinExistence type="predicted"/>
<dbReference type="InterPro" id="IPR000683">
    <property type="entry name" value="Gfo/Idh/MocA-like_OxRdtase_N"/>
</dbReference>
<comment type="caution">
    <text evidence="2">The sequence shown here is derived from an EMBL/GenBank/DDBJ whole genome shotgun (WGS) entry which is preliminary data.</text>
</comment>
<dbReference type="SUPFAM" id="SSF55347">
    <property type="entry name" value="Glyceraldehyde-3-phosphate dehydrogenase-like, C-terminal domain"/>
    <property type="match status" value="1"/>
</dbReference>
<dbReference type="PANTHER" id="PTHR46368:SF4">
    <property type="entry name" value="OS10G0403700 PROTEIN"/>
    <property type="match status" value="1"/>
</dbReference>
<gene>
    <name evidence="2" type="ORF">SAMN02927916_1252</name>
</gene>
<dbReference type="EMBL" id="FMVC01000002">
    <property type="protein sequence ID" value="SCY14266.1"/>
    <property type="molecule type" value="Genomic_DNA"/>
</dbReference>
<accession>A0ABY0LGP9</accession>
<evidence type="ECO:0000259" key="1">
    <source>
        <dbReference type="Pfam" id="PF01408"/>
    </source>
</evidence>
<dbReference type="RefSeq" id="WP_091130022.1">
    <property type="nucleotide sequence ID" value="NZ_FMVC01000002.1"/>
</dbReference>
<organism evidence="2 3">
    <name type="scientific">Flavobacterium anhuiense</name>
    <dbReference type="NCBI Taxonomy" id="459526"/>
    <lineage>
        <taxon>Bacteria</taxon>
        <taxon>Pseudomonadati</taxon>
        <taxon>Bacteroidota</taxon>
        <taxon>Flavobacteriia</taxon>
        <taxon>Flavobacteriales</taxon>
        <taxon>Flavobacteriaceae</taxon>
        <taxon>Flavobacterium</taxon>
    </lineage>
</organism>
<dbReference type="Gene3D" id="3.40.50.720">
    <property type="entry name" value="NAD(P)-binding Rossmann-like Domain"/>
    <property type="match status" value="1"/>
</dbReference>
<dbReference type="InterPro" id="IPR036291">
    <property type="entry name" value="NAD(P)-bd_dom_sf"/>
</dbReference>
<dbReference type="Pfam" id="PF01408">
    <property type="entry name" value="GFO_IDH_MocA"/>
    <property type="match status" value="1"/>
</dbReference>
<reference evidence="2 3" key="1">
    <citation type="submission" date="2016-10" db="EMBL/GenBank/DDBJ databases">
        <authorList>
            <person name="Varghese N."/>
            <person name="Submissions S."/>
        </authorList>
    </citation>
    <scope>NUCLEOTIDE SEQUENCE [LARGE SCALE GENOMIC DNA]</scope>
    <source>
        <strain evidence="2 3">CGMCC 1.6859</strain>
    </source>
</reference>
<sequence length="341" mass="37843">MQTKQLRIGIVGTGMISNITAQAINAASNATISAISGRNTETLNNFADQHQIASRYDDWKKMIASPEVDAVYIGVPTSAKEEIAIQAAREGKHILVEKPFADFESLKRISATARENKVAFMDATHFTHHPRTKKIQENAAAQIGTVQGVHTSFFFPFLDRTNIRYNTQLEPLGAIGDMGWYVARAIVEYMPNASEISDIRTFIQRDPQTNAIYRGSGMIEFKDNQISNWDIGYNAGVCIMDLDLLGTEGLIAMDDFVLDWSKGFAFDDENHIAGYTLRKGMATPKDFEYVGSPTDKAQTVHMVENFAELIFHGNGQTIESVIKKAEDTQFILDSISNSIQG</sequence>
<dbReference type="Proteomes" id="UP000199307">
    <property type="component" value="Unassembled WGS sequence"/>
</dbReference>
<evidence type="ECO:0000313" key="3">
    <source>
        <dbReference type="Proteomes" id="UP000199307"/>
    </source>
</evidence>
<dbReference type="SUPFAM" id="SSF51735">
    <property type="entry name" value="NAD(P)-binding Rossmann-fold domains"/>
    <property type="match status" value="1"/>
</dbReference>